<protein>
    <submittedName>
        <fullName evidence="1">Uncharacterized protein</fullName>
    </submittedName>
</protein>
<dbReference type="EMBL" id="LAZR01002080">
    <property type="protein sequence ID" value="KKN34854.1"/>
    <property type="molecule type" value="Genomic_DNA"/>
</dbReference>
<gene>
    <name evidence="1" type="ORF">LCGC14_0789580</name>
</gene>
<accession>A0A0F9PXA7</accession>
<proteinExistence type="predicted"/>
<dbReference type="AlphaFoldDB" id="A0A0F9PXA7"/>
<name>A0A0F9PXA7_9ZZZZ</name>
<comment type="caution">
    <text evidence="1">The sequence shown here is derived from an EMBL/GenBank/DDBJ whole genome shotgun (WGS) entry which is preliminary data.</text>
</comment>
<evidence type="ECO:0000313" key="1">
    <source>
        <dbReference type="EMBL" id="KKN34854.1"/>
    </source>
</evidence>
<reference evidence="1" key="1">
    <citation type="journal article" date="2015" name="Nature">
        <title>Complex archaea that bridge the gap between prokaryotes and eukaryotes.</title>
        <authorList>
            <person name="Spang A."/>
            <person name="Saw J.H."/>
            <person name="Jorgensen S.L."/>
            <person name="Zaremba-Niedzwiedzka K."/>
            <person name="Martijn J."/>
            <person name="Lind A.E."/>
            <person name="van Eijk R."/>
            <person name="Schleper C."/>
            <person name="Guy L."/>
            <person name="Ettema T.J."/>
        </authorList>
    </citation>
    <scope>NUCLEOTIDE SEQUENCE</scope>
</reference>
<sequence>MRIGKIQKKILLYLSIINDTQKSLKDIITNIEEIQDYSHNVYEKYRTSLETLSRNKLVQKEKQPKKKESVFSLTQEGKKKSVEILSSYETNKQHINQSLKIMNLMKGYKDLTIFMNESFDNIIKTFNYDKIKDYPNIVKNEYYEIVGLLESFLAQQRKKFGVSIMFEIPRDYFCTKCEKQHHTSSNIGLEHREFKRIAYPLEEIGKIHKKFQEKKVTSKQAVVTIIDWMEFTEYNVSSFEVKMLIDKGIELIEDINPRIKEFYFFLEGMYFLDFIEKETIVNMIKGYFPKKYVKFLKLIENKP</sequence>
<organism evidence="1">
    <name type="scientific">marine sediment metagenome</name>
    <dbReference type="NCBI Taxonomy" id="412755"/>
    <lineage>
        <taxon>unclassified sequences</taxon>
        <taxon>metagenomes</taxon>
        <taxon>ecological metagenomes</taxon>
    </lineage>
</organism>